<sequence>CSSVLRSLSAVNMENNGRTPLLDYNPQYGSLNAGSLHPDNPQVRYHNPHQVITYCTWGLLVIVCVALLLPAVWIFIHHAIMRHWFFLTWAGENVIAPSRVQGFNVSETLTVH</sequence>
<organism evidence="2">
    <name type="scientific">Homalodisca liturata</name>
    <dbReference type="NCBI Taxonomy" id="320908"/>
    <lineage>
        <taxon>Eukaryota</taxon>
        <taxon>Metazoa</taxon>
        <taxon>Ecdysozoa</taxon>
        <taxon>Arthropoda</taxon>
        <taxon>Hexapoda</taxon>
        <taxon>Insecta</taxon>
        <taxon>Pterygota</taxon>
        <taxon>Neoptera</taxon>
        <taxon>Paraneoptera</taxon>
        <taxon>Hemiptera</taxon>
        <taxon>Auchenorrhyncha</taxon>
        <taxon>Membracoidea</taxon>
        <taxon>Cicadellidae</taxon>
        <taxon>Cicadellinae</taxon>
        <taxon>Proconiini</taxon>
        <taxon>Homalodisca</taxon>
    </lineage>
</organism>
<evidence type="ECO:0000313" key="2">
    <source>
        <dbReference type="EMBL" id="JAS83558.1"/>
    </source>
</evidence>
<reference evidence="2" key="1">
    <citation type="submission" date="2015-11" db="EMBL/GenBank/DDBJ databases">
        <title>De novo transcriptome assembly of four potential Pierce s Disease insect vectors from Arizona vineyards.</title>
        <authorList>
            <person name="Tassone E.E."/>
        </authorList>
    </citation>
    <scope>NUCLEOTIDE SEQUENCE</scope>
</reference>
<proteinExistence type="predicted"/>
<feature type="transmembrane region" description="Helical" evidence="1">
    <location>
        <begin position="51"/>
        <end position="76"/>
    </location>
</feature>
<name>A0A1B6I9G8_9HEMI</name>
<protein>
    <submittedName>
        <fullName evidence="2">Uncharacterized protein</fullName>
    </submittedName>
</protein>
<dbReference type="AlphaFoldDB" id="A0A1B6I9G8"/>
<evidence type="ECO:0000256" key="1">
    <source>
        <dbReference type="SAM" id="Phobius"/>
    </source>
</evidence>
<keyword evidence="1" id="KW-1133">Transmembrane helix</keyword>
<keyword evidence="1" id="KW-0472">Membrane</keyword>
<dbReference type="EMBL" id="GECU01024148">
    <property type="protein sequence ID" value="JAS83558.1"/>
    <property type="molecule type" value="Transcribed_RNA"/>
</dbReference>
<gene>
    <name evidence="2" type="ORF">g.23890</name>
</gene>
<keyword evidence="1" id="KW-0812">Transmembrane</keyword>
<feature type="non-terminal residue" evidence="2">
    <location>
        <position position="1"/>
    </location>
</feature>
<accession>A0A1B6I9G8</accession>